<name>A0A8H4JIG1_9HYPO</name>
<comment type="caution">
    <text evidence="2">The sequence shown here is derived from an EMBL/GenBank/DDBJ whole genome shotgun (WGS) entry which is preliminary data.</text>
</comment>
<evidence type="ECO:0000313" key="2">
    <source>
        <dbReference type="EMBL" id="KAF4430325.1"/>
    </source>
</evidence>
<organism evidence="2 3">
    <name type="scientific">Fusarium austroafricanum</name>
    <dbReference type="NCBI Taxonomy" id="2364996"/>
    <lineage>
        <taxon>Eukaryota</taxon>
        <taxon>Fungi</taxon>
        <taxon>Dikarya</taxon>
        <taxon>Ascomycota</taxon>
        <taxon>Pezizomycotina</taxon>
        <taxon>Sordariomycetes</taxon>
        <taxon>Hypocreomycetidae</taxon>
        <taxon>Hypocreales</taxon>
        <taxon>Nectriaceae</taxon>
        <taxon>Fusarium</taxon>
        <taxon>Fusarium concolor species complex</taxon>
    </lineage>
</organism>
<evidence type="ECO:0000256" key="1">
    <source>
        <dbReference type="SAM" id="SignalP"/>
    </source>
</evidence>
<accession>A0A8H4JIG1</accession>
<sequence length="173" mass="19728">MKHLFVTFLGLTRVILAAAAPHESLALRETTSPALERRAPLRHIEFDTFVRIRDDEPWPDSDDYFNRDQPPRTISIGGTVGDTRRDVFEARAGGEIRLKVTTWFHLTESFLLVQYYLQLYEGTSESTTDLDGTRVGCFIVPPGQRRDVEDSVRNTAENDDDTGTVHFWVTNRA</sequence>
<evidence type="ECO:0000313" key="3">
    <source>
        <dbReference type="Proteomes" id="UP000605986"/>
    </source>
</evidence>
<feature type="signal peptide" evidence="1">
    <location>
        <begin position="1"/>
        <end position="19"/>
    </location>
</feature>
<feature type="chain" id="PRO_5034803106" evidence="1">
    <location>
        <begin position="20"/>
        <end position="173"/>
    </location>
</feature>
<gene>
    <name evidence="2" type="ORF">F53441_13961</name>
</gene>
<dbReference type="AlphaFoldDB" id="A0A8H4JIG1"/>
<dbReference type="EMBL" id="JAADJG010000986">
    <property type="protein sequence ID" value="KAF4430325.1"/>
    <property type="molecule type" value="Genomic_DNA"/>
</dbReference>
<keyword evidence="1" id="KW-0732">Signal</keyword>
<proteinExistence type="predicted"/>
<dbReference type="Proteomes" id="UP000605986">
    <property type="component" value="Unassembled WGS sequence"/>
</dbReference>
<reference evidence="2" key="1">
    <citation type="submission" date="2020-01" db="EMBL/GenBank/DDBJ databases">
        <title>Identification and distribution of gene clusters putatively required for synthesis of sphingolipid metabolism inhibitors in phylogenetically diverse species of the filamentous fungus Fusarium.</title>
        <authorList>
            <person name="Kim H.-S."/>
            <person name="Busman M."/>
            <person name="Brown D.W."/>
            <person name="Divon H."/>
            <person name="Uhlig S."/>
            <person name="Proctor R.H."/>
        </authorList>
    </citation>
    <scope>NUCLEOTIDE SEQUENCE</scope>
    <source>
        <strain evidence="2">NRRL 53441</strain>
    </source>
</reference>
<protein>
    <submittedName>
        <fullName evidence="2">Uncharacterized protein</fullName>
    </submittedName>
</protein>
<keyword evidence="3" id="KW-1185">Reference proteome</keyword>
<dbReference type="OrthoDB" id="4570724at2759"/>